<dbReference type="AlphaFoldDB" id="A0A7N8X763"/>
<dbReference type="GO" id="GO:0003723">
    <property type="term" value="F:RNA binding"/>
    <property type="evidence" value="ECO:0007669"/>
    <property type="project" value="InterPro"/>
</dbReference>
<evidence type="ECO:0000313" key="2">
    <source>
        <dbReference type="Ensembl" id="ENSMAMP00000046011.1"/>
    </source>
</evidence>
<accession>A0A7N8X763</accession>
<proteinExistence type="predicted"/>
<dbReference type="PANTHER" id="PTHR23355">
    <property type="entry name" value="RIBONUCLEASE"/>
    <property type="match status" value="1"/>
</dbReference>
<dbReference type="Pfam" id="PF00773">
    <property type="entry name" value="RNB"/>
    <property type="match status" value="1"/>
</dbReference>
<dbReference type="Pfam" id="PF17849">
    <property type="entry name" value="OB_Dis3"/>
    <property type="match status" value="1"/>
</dbReference>
<sequence>MSTGRQFRAVIMTAVQTRENLTTSYLSGLELFNDPRVLNTAMTRAQSQVVVVGDAAALCCFGKCSGIWQSYIKHCITNSSVTPQHFTKDFFEKDLMETAKFQKSEHVDEKNTMNDAILQELKNEYEQLKIEYCSDEDSLEFEDLDHLSLRSSNYIAGADTVLSELCEKQPEVYQRGKLVRESYNRGYVIPFHKPTRHITIKGRANLGKTFTGDEVVLQKERVISITKEIESARVLVCFLEDEDHSKPRHSEDKFVKRMMIPLKKSEPKVRILISKTRRNFIPIWEQIDGQWVIVGLIGWKENCSFPLGKVIKILPVGKSLDDELKILNEEFKVAPSTYNLDRAFLLADEVGTQREDLRKVMTFTVDSKDTRDLDDAISVREIGDQYELGIHIADVASFVSPGSKLDKDAKQKGATYYCGNRKPIYMFPENLSTEHFSLLPNEDRKVVSLMFKVSKQTNEIIGKHKFQLSVINSNEQLSYDKAGEWITERYGVRPNFSDIKDCVTMAYCFAKSQRKIRLNKDWAYAQPDAKRFPGNRKAQLMIEELSVLFNALVSETLIGSEQTQYCTPLRCQAKPMWKNIQAAARSNDTDNMVDLVAADDIHPLLQPVVNKFRRCCSKTYMICSSSSPKENIGHYSLNVNSYTQASSPIRRYMDIVLQRLLHSVISNENVYYTPTEITTLCSQFEDKIRVAKEYEIKAEEISYAVSRAKQSASMNIFTEFLPIMYKDLKLEDQPFYDEKNQLGVNIVYYFFEFNSKNQRKFVDPQDEKKKQVILYCGPSNKSVDVVAGKLLCVFDKISSTFSCYDNLCCVMSFTQSTY</sequence>
<dbReference type="Gene3D" id="3.40.50.300">
    <property type="entry name" value="P-loop containing nucleotide triphosphate hydrolases"/>
    <property type="match status" value="1"/>
</dbReference>
<dbReference type="GO" id="GO:0000175">
    <property type="term" value="F:3'-5'-RNA exonuclease activity"/>
    <property type="evidence" value="ECO:0007669"/>
    <property type="project" value="TreeGrafter"/>
</dbReference>
<dbReference type="InParanoid" id="A0A7N8X763"/>
<dbReference type="GeneTree" id="ENSGT00530000063106"/>
<dbReference type="InterPro" id="IPR041505">
    <property type="entry name" value="Dis3_CSD2"/>
</dbReference>
<dbReference type="InterPro" id="IPR012340">
    <property type="entry name" value="NA-bd_OB-fold"/>
</dbReference>
<dbReference type="Ensembl" id="ENSMAMT00000045611.1">
    <property type="protein sequence ID" value="ENSMAMP00000046011.1"/>
    <property type="gene ID" value="ENSMAMG00000026365.1"/>
</dbReference>
<evidence type="ECO:0000259" key="1">
    <source>
        <dbReference type="SMART" id="SM00955"/>
    </source>
</evidence>
<dbReference type="Proteomes" id="UP000261640">
    <property type="component" value="Unplaced"/>
</dbReference>
<dbReference type="SUPFAM" id="SSF50249">
    <property type="entry name" value="Nucleic acid-binding proteins"/>
    <property type="match status" value="2"/>
</dbReference>
<protein>
    <recommendedName>
        <fullName evidence="1">RNB domain-containing protein</fullName>
    </recommendedName>
</protein>
<feature type="domain" description="RNB" evidence="1">
    <location>
        <begin position="354"/>
        <end position="667"/>
    </location>
</feature>
<dbReference type="InterPro" id="IPR056787">
    <property type="entry name" value="OB_HELZ2"/>
</dbReference>
<dbReference type="GO" id="GO:0006402">
    <property type="term" value="P:mRNA catabolic process"/>
    <property type="evidence" value="ECO:0007669"/>
    <property type="project" value="TreeGrafter"/>
</dbReference>
<reference evidence="2" key="1">
    <citation type="submission" date="2025-08" db="UniProtKB">
        <authorList>
            <consortium name="Ensembl"/>
        </authorList>
    </citation>
    <scope>IDENTIFICATION</scope>
</reference>
<dbReference type="Pfam" id="PF25049">
    <property type="entry name" value="OB_HELZ2"/>
    <property type="match status" value="1"/>
</dbReference>
<evidence type="ECO:0000313" key="3">
    <source>
        <dbReference type="Proteomes" id="UP000261640"/>
    </source>
</evidence>
<name>A0A7N8X763_9TELE</name>
<dbReference type="SMART" id="SM00955">
    <property type="entry name" value="RNB"/>
    <property type="match status" value="1"/>
</dbReference>
<dbReference type="GO" id="GO:0010587">
    <property type="term" value="P:miRNA catabolic process"/>
    <property type="evidence" value="ECO:0007669"/>
    <property type="project" value="TreeGrafter"/>
</dbReference>
<dbReference type="Pfam" id="PF13087">
    <property type="entry name" value="AAA_12"/>
    <property type="match status" value="1"/>
</dbReference>
<organism evidence="2 3">
    <name type="scientific">Mastacembelus armatus</name>
    <name type="common">zig-zag eel</name>
    <dbReference type="NCBI Taxonomy" id="205130"/>
    <lineage>
        <taxon>Eukaryota</taxon>
        <taxon>Metazoa</taxon>
        <taxon>Chordata</taxon>
        <taxon>Craniata</taxon>
        <taxon>Vertebrata</taxon>
        <taxon>Euteleostomi</taxon>
        <taxon>Actinopterygii</taxon>
        <taxon>Neopterygii</taxon>
        <taxon>Teleostei</taxon>
        <taxon>Neoteleostei</taxon>
        <taxon>Acanthomorphata</taxon>
        <taxon>Anabantaria</taxon>
        <taxon>Synbranchiformes</taxon>
        <taxon>Mastacembelidae</taxon>
        <taxon>Mastacembelus</taxon>
    </lineage>
</organism>
<dbReference type="FunCoup" id="A0A7N8X763">
    <property type="interactions" value="391"/>
</dbReference>
<dbReference type="PANTHER" id="PTHR23355:SF9">
    <property type="entry name" value="DIS3-LIKE EXONUCLEASE 2"/>
    <property type="match status" value="1"/>
</dbReference>
<reference evidence="2" key="2">
    <citation type="submission" date="2025-09" db="UniProtKB">
        <authorList>
            <consortium name="Ensembl"/>
        </authorList>
    </citation>
    <scope>IDENTIFICATION</scope>
</reference>
<keyword evidence="3" id="KW-1185">Reference proteome</keyword>
<dbReference type="InterPro" id="IPR050180">
    <property type="entry name" value="RNR_Ribonuclease"/>
</dbReference>
<dbReference type="InterPro" id="IPR027417">
    <property type="entry name" value="P-loop_NTPase"/>
</dbReference>
<dbReference type="InterPro" id="IPR041679">
    <property type="entry name" value="DNA2/NAM7-like_C"/>
</dbReference>
<dbReference type="InterPro" id="IPR001900">
    <property type="entry name" value="RNase_II/R"/>
</dbReference>
<dbReference type="GO" id="GO:0000932">
    <property type="term" value="C:P-body"/>
    <property type="evidence" value="ECO:0007669"/>
    <property type="project" value="TreeGrafter"/>
</dbReference>